<evidence type="ECO:0000256" key="2">
    <source>
        <dbReference type="ARBA" id="ARBA00022741"/>
    </source>
</evidence>
<dbReference type="KEGG" id="mfu:LILAB_36670"/>
<dbReference type="InterPro" id="IPR027417">
    <property type="entry name" value="P-loop_NTPase"/>
</dbReference>
<dbReference type="InterPro" id="IPR000719">
    <property type="entry name" value="Prot_kinase_dom"/>
</dbReference>
<dbReference type="Gene3D" id="3.40.50.300">
    <property type="entry name" value="P-loop containing nucleotide triphosphate hydrolases"/>
    <property type="match status" value="2"/>
</dbReference>
<accession>F8CQW6</accession>
<dbReference type="Pfam" id="PF13087">
    <property type="entry name" value="AAA_12"/>
    <property type="match status" value="1"/>
</dbReference>
<dbReference type="GO" id="GO:0005524">
    <property type="term" value="F:ATP binding"/>
    <property type="evidence" value="ECO:0007669"/>
    <property type="project" value="UniProtKB-KW"/>
</dbReference>
<evidence type="ECO:0000313" key="8">
    <source>
        <dbReference type="Proteomes" id="UP000000488"/>
    </source>
</evidence>
<dbReference type="InterPro" id="IPR011009">
    <property type="entry name" value="Kinase-like_dom_sf"/>
</dbReference>
<dbReference type="PANTHER" id="PTHR43788">
    <property type="entry name" value="DNA2/NAM7 HELICASE FAMILY MEMBER"/>
    <property type="match status" value="1"/>
</dbReference>
<dbReference type="PROSITE" id="PS50011">
    <property type="entry name" value="PROTEIN_KINASE_DOM"/>
    <property type="match status" value="1"/>
</dbReference>
<dbReference type="eggNOG" id="COG1112">
    <property type="taxonomic scope" value="Bacteria"/>
</dbReference>
<keyword evidence="3" id="KW-0378">Hydrolase</keyword>
<gene>
    <name evidence="7" type="ordered locus">LILAB_36670</name>
</gene>
<dbReference type="SUPFAM" id="SSF52540">
    <property type="entry name" value="P-loop containing nucleoside triphosphate hydrolases"/>
    <property type="match status" value="1"/>
</dbReference>
<evidence type="ECO:0000256" key="3">
    <source>
        <dbReference type="ARBA" id="ARBA00022801"/>
    </source>
</evidence>
<comment type="similarity">
    <text evidence="1">Belongs to the DNA2/NAM7 helicase family.</text>
</comment>
<keyword evidence="2" id="KW-0547">Nucleotide-binding</keyword>
<feature type="domain" description="Protein kinase" evidence="6">
    <location>
        <begin position="29"/>
        <end position="314"/>
    </location>
</feature>
<dbReference type="AlphaFoldDB" id="F8CQW6"/>
<dbReference type="STRING" id="483219.LILAB_36670"/>
<dbReference type="GO" id="GO:0043139">
    <property type="term" value="F:5'-3' DNA helicase activity"/>
    <property type="evidence" value="ECO:0007669"/>
    <property type="project" value="TreeGrafter"/>
</dbReference>
<dbReference type="InterPro" id="IPR041677">
    <property type="entry name" value="DNA2/NAM7_AAA_11"/>
</dbReference>
<dbReference type="InterPro" id="IPR050534">
    <property type="entry name" value="Coronavir_polyprotein_1ab"/>
</dbReference>
<dbReference type="SUPFAM" id="SSF56112">
    <property type="entry name" value="Protein kinase-like (PK-like)"/>
    <property type="match status" value="1"/>
</dbReference>
<organism evidence="7 8">
    <name type="scientific">Myxococcus fulvus (strain ATCC BAA-855 / HW-1)</name>
    <dbReference type="NCBI Taxonomy" id="483219"/>
    <lineage>
        <taxon>Bacteria</taxon>
        <taxon>Pseudomonadati</taxon>
        <taxon>Myxococcota</taxon>
        <taxon>Myxococcia</taxon>
        <taxon>Myxococcales</taxon>
        <taxon>Cystobacterineae</taxon>
        <taxon>Myxococcaceae</taxon>
        <taxon>Myxococcus</taxon>
    </lineage>
</organism>
<reference evidence="7 8" key="1">
    <citation type="journal article" date="2011" name="J. Bacteriol.">
        <title>Genome sequence of the halotolerant marine bacterium Myxococcus fulvus HW-1.</title>
        <authorList>
            <person name="Li Z.F."/>
            <person name="Li X."/>
            <person name="Liu H."/>
            <person name="Liu X."/>
            <person name="Han K."/>
            <person name="Wu Z.H."/>
            <person name="Hu W."/>
            <person name="Li F.F."/>
            <person name="Li Y.Z."/>
        </authorList>
    </citation>
    <scope>NUCLEOTIDE SEQUENCE [LARGE SCALE GENOMIC DNA]</scope>
    <source>
        <strain evidence="8">ATCC BAA-855 / HW-1</strain>
    </source>
</reference>
<evidence type="ECO:0000256" key="5">
    <source>
        <dbReference type="ARBA" id="ARBA00022840"/>
    </source>
</evidence>
<dbReference type="PANTHER" id="PTHR43788:SF8">
    <property type="entry name" value="DNA-BINDING PROTEIN SMUBP-2"/>
    <property type="match status" value="1"/>
</dbReference>
<keyword evidence="4" id="KW-0347">Helicase</keyword>
<dbReference type="Proteomes" id="UP000000488">
    <property type="component" value="Chromosome"/>
</dbReference>
<evidence type="ECO:0000313" key="7">
    <source>
        <dbReference type="EMBL" id="AEI69209.1"/>
    </source>
</evidence>
<keyword evidence="7" id="KW-0418">Kinase</keyword>
<dbReference type="InterPro" id="IPR041679">
    <property type="entry name" value="DNA2/NAM7-like_C"/>
</dbReference>
<dbReference type="Pfam" id="PF13086">
    <property type="entry name" value="AAA_11"/>
    <property type="match status" value="1"/>
</dbReference>
<dbReference type="GO" id="GO:0016787">
    <property type="term" value="F:hydrolase activity"/>
    <property type="evidence" value="ECO:0007669"/>
    <property type="project" value="UniProtKB-KW"/>
</dbReference>
<dbReference type="eggNOG" id="COG0515">
    <property type="taxonomic scope" value="Bacteria"/>
</dbReference>
<evidence type="ECO:0000256" key="4">
    <source>
        <dbReference type="ARBA" id="ARBA00022806"/>
    </source>
</evidence>
<proteinExistence type="inferred from homology"/>
<dbReference type="CDD" id="cd18808">
    <property type="entry name" value="SF1_C_Upf1"/>
    <property type="match status" value="1"/>
</dbReference>
<keyword evidence="7" id="KW-0808">Transferase</keyword>
<keyword evidence="5" id="KW-0067">ATP-binding</keyword>
<name>F8CQW6_MYXFH</name>
<dbReference type="Gene3D" id="1.10.510.10">
    <property type="entry name" value="Transferase(Phosphotransferase) domain 1"/>
    <property type="match status" value="1"/>
</dbReference>
<evidence type="ECO:0000256" key="1">
    <source>
        <dbReference type="ARBA" id="ARBA00007913"/>
    </source>
</evidence>
<sequence>MSEFDVRQHLSSLFAPGGQLHERYTPPVEGEVEDLVPGNVWQTFVYPHGAANPLIMRIYRLGAAETVLTSFWRNETRALMRISRRQHPALPILRDAASLPSLGLGYLFIEDPGQPLIGAHVALQRLRKDRVHALRMLLNLLDAAALLHREGLIHRTITPQVLCALDEHDSSPRLDGFQMSAFVASWLRGQGVVHEARGSALLPRDAASLITLAPERLGPLLGSSVRDLENFSCDVFSLGMVGIDWFVGLPPDEECRAAVLDGYDEGAHRRLIESAQQRLRQAQLPLELRRMLEQMTAPAARNRIPSAIEAHATLGRLFPSLLNQFEAEASQARRAPLHLYFLRQTVERMYKDGAGRSAPERLDEKEYAGLIERDLTEGVLTWSPQGFEPWDSGVAQDAGSAKVVLLGQRYAYFCQYLYQDSPKEDRRVLVVKYAEHASRVRELRNQPRQRTMPTVSASFFRQTGRTRPPATDDSWTDLVESIRFDSASIHVPEVSATVDWLVQAHEAELAIKEYAYERVEDGPAPPGDLTPRPIILRATARQPPPHLKDPKDAFVELFWRTGRVPEMGDFFERMVEEAVDRDERLVFQLRDEKGRDVPLKLQFEARLDARSVRFKPMEGDRLIPRLGKLRLDDSRSRAVLHRQQRAALGLSQDHELLAQLREPRALELATPAELQHVARHIQDERTAQLIRRIIASWPLFVLQGPPGTGKTFVASNVILDVLKADPFARILVSAQSNDALDNLLEVINEQLRKSWPDKEPRPLSVRVASQATEHRVSLRARNSLVAHVVEDMRGRLERSEASDNTPALAAIQDQWQTAARKQELDVELFHRVQRAASIVFATCAGAGANTEAMRAGGFDLVVIEEAARAWLSELAIPLVQGDRWLLIGDQAQLPAFRYGEVEQMLRHDIRERLTAESVGRPATEAMLPYLKHFRHLMEVASAHGSSSPPRHMIDEQRRMHPDISELVSHGFYGGQLRPHPDTRRLHGVKRPEQLRQSALLWVDTSSLGTGAYERGRTNQTEMQLLKHLLSTMGELRQHDPDIPAVVVLTPYLKQRELLRKRVQLEPEAFHSVDSFQGRQAEVVFVSLVRNNANERQAQALGFLDDPARINVMFSRARRLLVILGSLRHFERFSELPHWANVTRHIRSQEHFLLNAADPALGFHFKDSSGGKP</sequence>
<dbReference type="GO" id="GO:0004672">
    <property type="term" value="F:protein kinase activity"/>
    <property type="evidence" value="ECO:0007669"/>
    <property type="project" value="InterPro"/>
</dbReference>
<dbReference type="HOGENOM" id="CLU_271802_0_0_7"/>
<evidence type="ECO:0000259" key="6">
    <source>
        <dbReference type="PROSITE" id="PS50011"/>
    </source>
</evidence>
<dbReference type="EMBL" id="CP002830">
    <property type="protein sequence ID" value="AEI69209.1"/>
    <property type="molecule type" value="Genomic_DNA"/>
</dbReference>
<dbReference type="eggNOG" id="COG1474">
    <property type="taxonomic scope" value="Bacteria"/>
</dbReference>
<dbReference type="InterPro" id="IPR047187">
    <property type="entry name" value="SF1_C_Upf1"/>
</dbReference>
<protein>
    <submittedName>
        <fullName evidence="7">Protein kinase</fullName>
    </submittedName>
</protein>